<evidence type="ECO:0000313" key="8">
    <source>
        <dbReference type="EMBL" id="MBW70785.1"/>
    </source>
</evidence>
<organism evidence="8">
    <name type="scientific">Anopheles darlingi</name>
    <name type="common">Mosquito</name>
    <dbReference type="NCBI Taxonomy" id="43151"/>
    <lineage>
        <taxon>Eukaryota</taxon>
        <taxon>Metazoa</taxon>
        <taxon>Ecdysozoa</taxon>
        <taxon>Arthropoda</taxon>
        <taxon>Hexapoda</taxon>
        <taxon>Insecta</taxon>
        <taxon>Pterygota</taxon>
        <taxon>Neoptera</taxon>
        <taxon>Endopterygota</taxon>
        <taxon>Diptera</taxon>
        <taxon>Nematocera</taxon>
        <taxon>Culicoidea</taxon>
        <taxon>Culicidae</taxon>
        <taxon>Anophelinae</taxon>
        <taxon>Anopheles</taxon>
    </lineage>
</organism>
<keyword evidence="3" id="KW-0256">Endoplasmic reticulum</keyword>
<dbReference type="PANTHER" id="PTHR31394">
    <property type="entry name" value="TRANSMEMBRANE PROTEIN 199"/>
    <property type="match status" value="1"/>
</dbReference>
<evidence type="ECO:0000256" key="6">
    <source>
        <dbReference type="SAM" id="MobiDB-lite"/>
    </source>
</evidence>
<dbReference type="GO" id="GO:0005789">
    <property type="term" value="C:endoplasmic reticulum membrane"/>
    <property type="evidence" value="ECO:0007669"/>
    <property type="project" value="UniProtKB-SubCell"/>
</dbReference>
<feature type="compositionally biased region" description="Polar residues" evidence="6">
    <location>
        <begin position="280"/>
        <end position="300"/>
    </location>
</feature>
<reference evidence="8" key="1">
    <citation type="submission" date="2018-01" db="EMBL/GenBank/DDBJ databases">
        <title>An insight into the sialome of Amazonian anophelines.</title>
        <authorList>
            <person name="Ribeiro J.M."/>
            <person name="Scarpassa V."/>
            <person name="Calvo E."/>
        </authorList>
    </citation>
    <scope>NUCLEOTIDE SEQUENCE</scope>
</reference>
<evidence type="ECO:0000256" key="4">
    <source>
        <dbReference type="ARBA" id="ARBA00022989"/>
    </source>
</evidence>
<proteinExistence type="predicted"/>
<evidence type="ECO:0000256" key="5">
    <source>
        <dbReference type="ARBA" id="ARBA00023136"/>
    </source>
</evidence>
<protein>
    <submittedName>
        <fullName evidence="8">Putative endoplasmic reticulum-based factor for assembly of v-atpase</fullName>
    </submittedName>
</protein>
<evidence type="ECO:0000256" key="2">
    <source>
        <dbReference type="ARBA" id="ARBA00022692"/>
    </source>
</evidence>
<name>A0A2M4CZT3_ANODA</name>
<keyword evidence="5 7" id="KW-0472">Membrane</keyword>
<evidence type="ECO:0000256" key="7">
    <source>
        <dbReference type="SAM" id="Phobius"/>
    </source>
</evidence>
<evidence type="ECO:0000256" key="3">
    <source>
        <dbReference type="ARBA" id="ARBA00022824"/>
    </source>
</evidence>
<dbReference type="VEuPathDB" id="VectorBase:ADAR2_004464"/>
<keyword evidence="4 7" id="KW-1133">Transmembrane helix</keyword>
<feature type="transmembrane region" description="Helical" evidence="7">
    <location>
        <begin position="246"/>
        <end position="269"/>
    </location>
</feature>
<dbReference type="AlphaFoldDB" id="A0A2M4CZT3"/>
<evidence type="ECO:0000256" key="1">
    <source>
        <dbReference type="ARBA" id="ARBA00004477"/>
    </source>
</evidence>
<dbReference type="PANTHER" id="PTHR31394:SF1">
    <property type="entry name" value="TRANSMEMBRANE PROTEIN 199"/>
    <property type="match status" value="1"/>
</dbReference>
<sequence>MSSPMTINYNSTITVIPSKQLCKIIGTILLDSPAMPAGIRKLYACWGSFDGQTANPPTIARTKRSTYNKYDVQFTDEEYRSIRQYLNEQNQVLNRESFGFSYSPQELGRTSNQANASRIRLDLNDLKWLYTSLAQMRGYDASVPYLHSLLADCWIVLPERSEQDPSSVCSEVDCAQKVRKEKQVENQQMTRSSDTARKPMPGDTIDFPLKHLNRHLLAVAQFACSVVAGFVFGFIGIELLVGQLDFGFRLLLGVMIGLIVALSEIYFLAQKLNEEDDVSLPSSHPTLQSMAKSTQKTHQD</sequence>
<feature type="region of interest" description="Disordered" evidence="6">
    <location>
        <begin position="279"/>
        <end position="300"/>
    </location>
</feature>
<comment type="subcellular location">
    <subcellularLocation>
        <location evidence="1">Endoplasmic reticulum membrane</location>
        <topology evidence="1">Multi-pass membrane protein</topology>
    </subcellularLocation>
</comment>
<dbReference type="Pfam" id="PF11712">
    <property type="entry name" value="Vma12"/>
    <property type="match status" value="1"/>
</dbReference>
<dbReference type="EMBL" id="GGFL01006607">
    <property type="protein sequence ID" value="MBW70785.1"/>
    <property type="molecule type" value="Transcribed_RNA"/>
</dbReference>
<keyword evidence="2 7" id="KW-0812">Transmembrane</keyword>
<dbReference type="VEuPathDB" id="VectorBase:ADAC004638"/>
<dbReference type="GO" id="GO:0070072">
    <property type="term" value="P:vacuolar proton-transporting V-type ATPase complex assembly"/>
    <property type="evidence" value="ECO:0007669"/>
    <property type="project" value="InterPro"/>
</dbReference>
<feature type="transmembrane region" description="Helical" evidence="7">
    <location>
        <begin position="216"/>
        <end position="240"/>
    </location>
</feature>
<dbReference type="InterPro" id="IPR021013">
    <property type="entry name" value="ATPase_Vma12"/>
</dbReference>
<accession>A0A2M4CZT3</accession>